<evidence type="ECO:0000259" key="1">
    <source>
        <dbReference type="Pfam" id="PF12708"/>
    </source>
</evidence>
<keyword evidence="3" id="KW-1185">Reference proteome</keyword>
<protein>
    <recommendedName>
        <fullName evidence="1">Rhamnogalacturonase A/B/Epimerase-like pectate lyase domain-containing protein</fullName>
    </recommendedName>
</protein>
<dbReference type="InterPro" id="IPR012334">
    <property type="entry name" value="Pectin_lyas_fold"/>
</dbReference>
<dbReference type="Proteomes" id="UP000564677">
    <property type="component" value="Unassembled WGS sequence"/>
</dbReference>
<evidence type="ECO:0000313" key="2">
    <source>
        <dbReference type="EMBL" id="NIJ63801.1"/>
    </source>
</evidence>
<evidence type="ECO:0000313" key="3">
    <source>
        <dbReference type="Proteomes" id="UP000564677"/>
    </source>
</evidence>
<dbReference type="Gene3D" id="2.160.20.10">
    <property type="entry name" value="Single-stranded right-handed beta-helix, Pectin lyase-like"/>
    <property type="match status" value="1"/>
</dbReference>
<gene>
    <name evidence="2" type="ORF">FHR20_000732</name>
</gene>
<accession>A0A7X5UX51</accession>
<dbReference type="EMBL" id="JAASQV010000001">
    <property type="protein sequence ID" value="NIJ63801.1"/>
    <property type="molecule type" value="Genomic_DNA"/>
</dbReference>
<organism evidence="2 3">
    <name type="scientific">Sphingomonas leidyi</name>
    <dbReference type="NCBI Taxonomy" id="68569"/>
    <lineage>
        <taxon>Bacteria</taxon>
        <taxon>Pseudomonadati</taxon>
        <taxon>Pseudomonadota</taxon>
        <taxon>Alphaproteobacteria</taxon>
        <taxon>Sphingomonadales</taxon>
        <taxon>Sphingomonadaceae</taxon>
        <taxon>Sphingomonas</taxon>
    </lineage>
</organism>
<dbReference type="InterPro" id="IPR011050">
    <property type="entry name" value="Pectin_lyase_fold/virulence"/>
</dbReference>
<dbReference type="RefSeq" id="WP_208413385.1">
    <property type="nucleotide sequence ID" value="NZ_JAASQV010000001.1"/>
</dbReference>
<dbReference type="AlphaFoldDB" id="A0A7X5UX51"/>
<dbReference type="InterPro" id="IPR024535">
    <property type="entry name" value="RHGA/B-epi-like_pectate_lyase"/>
</dbReference>
<comment type="caution">
    <text evidence="2">The sequence shown here is derived from an EMBL/GenBank/DDBJ whole genome shotgun (WGS) entry which is preliminary data.</text>
</comment>
<name>A0A7X5UX51_9SPHN</name>
<sequence length="476" mass="50767">MTVNVKDAPYSAMGDGVTDDTAAIQAALNDHHRIFIPAGIYRIDPSVGLVLRTGSQIVGEGRGATILQALPGGGSIAQLAGYGGGSIIRRSFNPNSTNAYVTDVVLRDFGVVLTHPDNGITTTQIQIGIDLRNITRSIVERVHVGNLAPENGVLTKPKTPNYAYDVQGYGMVIGNISSGVTLPGPDKLKPYAGGEVNTIRNCAVWGAYKLITQDDGDLCPLSAAHATTIDTCDLQAGHHILVQESPYATGNAWRGNTLQAVVKQAGNANSSFLLRVEGYNNQLADGYIEGQDWTGNVPQLDYLLYLGTSSHNNRIALPYFAYASLAAQMVDNGRRNIMTGYEAEPQFTDHDDDPATPPVETSKASFGPAFTLYDGAHAEPWVKFHWDGTQVVIDGGQGASVIRVGVGDYLVNWDKPFRSDDYALSASLNTNSSGHPGSITLGSQTEANARFYTYIDAGGPLAQADPQFLYVSAKNG</sequence>
<dbReference type="Pfam" id="PF12708">
    <property type="entry name" value="Pect-lyase_RHGA_epim"/>
    <property type="match status" value="1"/>
</dbReference>
<feature type="domain" description="Rhamnogalacturonase A/B/Epimerase-like pectate lyase" evidence="1">
    <location>
        <begin position="3"/>
        <end position="126"/>
    </location>
</feature>
<reference evidence="2 3" key="1">
    <citation type="submission" date="2020-03" db="EMBL/GenBank/DDBJ databases">
        <title>Genomic Encyclopedia of Type Strains, Phase IV (KMG-IV): sequencing the most valuable type-strain genomes for metagenomic binning, comparative biology and taxonomic classification.</title>
        <authorList>
            <person name="Goeker M."/>
        </authorList>
    </citation>
    <scope>NUCLEOTIDE SEQUENCE [LARGE SCALE GENOMIC DNA]</scope>
    <source>
        <strain evidence="2 3">DSM 4733</strain>
    </source>
</reference>
<proteinExistence type="predicted"/>
<dbReference type="SUPFAM" id="SSF51126">
    <property type="entry name" value="Pectin lyase-like"/>
    <property type="match status" value="1"/>
</dbReference>